<dbReference type="InterPro" id="IPR036179">
    <property type="entry name" value="Ig-like_dom_sf"/>
</dbReference>
<dbReference type="PANTHER" id="PTHR44427">
    <property type="entry name" value="CARCINOEMBRYONIC ANTIGEN-RELATED CELL ADHESION MOLECULE 19"/>
    <property type="match status" value="1"/>
</dbReference>
<feature type="transmembrane region" description="Helical" evidence="5">
    <location>
        <begin position="51"/>
        <end position="74"/>
    </location>
</feature>
<dbReference type="Proteomes" id="UP000299084">
    <property type="component" value="Unassembled WGS sequence"/>
</dbReference>
<dbReference type="InterPro" id="IPR050831">
    <property type="entry name" value="CEA_cell_adhesion"/>
</dbReference>
<feature type="region of interest" description="Disordered" evidence="4">
    <location>
        <begin position="97"/>
        <end position="119"/>
    </location>
</feature>
<dbReference type="SUPFAM" id="SSF48726">
    <property type="entry name" value="Immunoglobulin"/>
    <property type="match status" value="1"/>
</dbReference>
<dbReference type="PROSITE" id="PS50835">
    <property type="entry name" value="IG_LIKE"/>
    <property type="match status" value="1"/>
</dbReference>
<gene>
    <name evidence="7" type="ORF">Cadr_000011796</name>
</gene>
<dbReference type="InterPro" id="IPR007110">
    <property type="entry name" value="Ig-like_dom"/>
</dbReference>
<evidence type="ECO:0000313" key="7">
    <source>
        <dbReference type="EMBL" id="KAB1273422.1"/>
    </source>
</evidence>
<evidence type="ECO:0000256" key="5">
    <source>
        <dbReference type="SAM" id="Phobius"/>
    </source>
</evidence>
<keyword evidence="3" id="KW-0393">Immunoglobulin domain</keyword>
<evidence type="ECO:0000259" key="6">
    <source>
        <dbReference type="PROSITE" id="PS50835"/>
    </source>
</evidence>
<protein>
    <submittedName>
        <fullName evidence="7">Carcinoembryonic antigen-related cell adhesion molecule 4</fullName>
    </submittedName>
</protein>
<dbReference type="GO" id="GO:0005886">
    <property type="term" value="C:plasma membrane"/>
    <property type="evidence" value="ECO:0007669"/>
    <property type="project" value="TreeGrafter"/>
</dbReference>
<name>A0A5N4DQK3_CAMDR</name>
<keyword evidence="1" id="KW-0732">Signal</keyword>
<dbReference type="AlphaFoldDB" id="A0A5N4DQK3"/>
<organism evidence="7 8">
    <name type="scientific">Camelus dromedarius</name>
    <name type="common">Dromedary</name>
    <name type="synonym">Arabian camel</name>
    <dbReference type="NCBI Taxonomy" id="9838"/>
    <lineage>
        <taxon>Eukaryota</taxon>
        <taxon>Metazoa</taxon>
        <taxon>Chordata</taxon>
        <taxon>Craniata</taxon>
        <taxon>Vertebrata</taxon>
        <taxon>Euteleostomi</taxon>
        <taxon>Mammalia</taxon>
        <taxon>Eutheria</taxon>
        <taxon>Laurasiatheria</taxon>
        <taxon>Artiodactyla</taxon>
        <taxon>Tylopoda</taxon>
        <taxon>Camelidae</taxon>
        <taxon>Camelus</taxon>
    </lineage>
</organism>
<dbReference type="GO" id="GO:0009986">
    <property type="term" value="C:cell surface"/>
    <property type="evidence" value="ECO:0007669"/>
    <property type="project" value="TreeGrafter"/>
</dbReference>
<keyword evidence="5" id="KW-0472">Membrane</keyword>
<keyword evidence="8" id="KW-1185">Reference proteome</keyword>
<dbReference type="InterPro" id="IPR013783">
    <property type="entry name" value="Ig-like_fold"/>
</dbReference>
<keyword evidence="2" id="KW-0325">Glycoprotein</keyword>
<dbReference type="GO" id="GO:0002682">
    <property type="term" value="P:regulation of immune system process"/>
    <property type="evidence" value="ECO:0007669"/>
    <property type="project" value="TreeGrafter"/>
</dbReference>
<feature type="compositionally biased region" description="Polar residues" evidence="4">
    <location>
        <begin position="107"/>
        <end position="118"/>
    </location>
</feature>
<keyword evidence="5" id="KW-0812">Transmembrane</keyword>
<evidence type="ECO:0000256" key="4">
    <source>
        <dbReference type="SAM" id="MobiDB-lite"/>
    </source>
</evidence>
<dbReference type="Pfam" id="PF13927">
    <property type="entry name" value="Ig_3"/>
    <property type="match status" value="1"/>
</dbReference>
<evidence type="ECO:0000256" key="2">
    <source>
        <dbReference type="ARBA" id="ARBA00023180"/>
    </source>
</evidence>
<dbReference type="GO" id="GO:1990782">
    <property type="term" value="F:protein tyrosine kinase binding"/>
    <property type="evidence" value="ECO:0007669"/>
    <property type="project" value="TreeGrafter"/>
</dbReference>
<keyword evidence="5" id="KW-1133">Transmembrane helix</keyword>
<reference evidence="7 8" key="1">
    <citation type="journal article" date="2019" name="Mol. Ecol. Resour.">
        <title>Improving Illumina assemblies with Hi-C and long reads: an example with the North African dromedary.</title>
        <authorList>
            <person name="Elbers J.P."/>
            <person name="Rogers M.F."/>
            <person name="Perelman P.L."/>
            <person name="Proskuryakova A.A."/>
            <person name="Serdyukova N.A."/>
            <person name="Johnson W.E."/>
            <person name="Horin P."/>
            <person name="Corander J."/>
            <person name="Murphy D."/>
            <person name="Burger P.A."/>
        </authorList>
    </citation>
    <scope>NUCLEOTIDE SEQUENCE [LARGE SCALE GENOMIC DNA]</scope>
    <source>
        <strain evidence="7">Drom800</strain>
        <tissue evidence="7">Blood</tissue>
    </source>
</reference>
<dbReference type="GO" id="GO:0007165">
    <property type="term" value="P:signal transduction"/>
    <property type="evidence" value="ECO:0007669"/>
    <property type="project" value="TreeGrafter"/>
</dbReference>
<sequence length="156" mass="16628">MKLSQGNSTLTIHPVRREDAGNYQCQVSNLGYSSKSDVLSLDVTWQEITPALSTGAIVGIVVGILVAVSFALSLHCSQRSLIFPSHSCLQNNRVRCPPASTPGHGPSGSSVSLASQSDPKPAVPIYQELLHSDRDIYYGLNHKADVVSSSLPRNAS</sequence>
<dbReference type="PANTHER" id="PTHR44427:SF1">
    <property type="entry name" value="CARCINOEMBRYONIC ANTIGEN-RELATED CELL ADHESION MOLECULE 1"/>
    <property type="match status" value="1"/>
</dbReference>
<evidence type="ECO:0000256" key="1">
    <source>
        <dbReference type="ARBA" id="ARBA00022729"/>
    </source>
</evidence>
<evidence type="ECO:0000256" key="3">
    <source>
        <dbReference type="ARBA" id="ARBA00023319"/>
    </source>
</evidence>
<evidence type="ECO:0000313" key="8">
    <source>
        <dbReference type="Proteomes" id="UP000299084"/>
    </source>
</evidence>
<proteinExistence type="predicted"/>
<comment type="caution">
    <text evidence="7">The sequence shown here is derived from an EMBL/GenBank/DDBJ whole genome shotgun (WGS) entry which is preliminary data.</text>
</comment>
<dbReference type="EMBL" id="JWIN03000009">
    <property type="protein sequence ID" value="KAB1273422.1"/>
    <property type="molecule type" value="Genomic_DNA"/>
</dbReference>
<feature type="domain" description="Ig-like" evidence="6">
    <location>
        <begin position="1"/>
        <end position="44"/>
    </location>
</feature>
<dbReference type="Gene3D" id="2.60.40.10">
    <property type="entry name" value="Immunoglobulins"/>
    <property type="match status" value="1"/>
</dbReference>
<accession>A0A5N4DQK3</accession>